<dbReference type="InterPro" id="IPR004447">
    <property type="entry name" value="Peptidase_S41A"/>
</dbReference>
<dbReference type="Gene3D" id="3.90.226.10">
    <property type="entry name" value="2-enoyl-CoA Hydratase, Chain A, domain 1"/>
    <property type="match status" value="1"/>
</dbReference>
<evidence type="ECO:0000256" key="2">
    <source>
        <dbReference type="ARBA" id="ARBA00022670"/>
    </source>
</evidence>
<evidence type="ECO:0000256" key="3">
    <source>
        <dbReference type="ARBA" id="ARBA00022801"/>
    </source>
</evidence>
<dbReference type="AlphaFoldDB" id="A0A117M6J8"/>
<dbReference type="InterPro" id="IPR041489">
    <property type="entry name" value="PDZ_6"/>
</dbReference>
<dbReference type="CDD" id="cd06782">
    <property type="entry name" value="cpPDZ_CPP-like"/>
    <property type="match status" value="1"/>
</dbReference>
<keyword evidence="4 5" id="KW-0720">Serine protease</keyword>
<sequence>MKKNIILTLLMVSMTLSVIGWFVVAYGQDNKNTTSLNIFFNPEMRKFVQILQLLKDSYYREVSDSELLDEAINGMLKTLDPHSVYIYKEKDLQNFYTQTTGTFGGIGFRVGVKDGFITVISPIENTPASRAGIRAGDIIVMIDTISTDGMDIDMAVSLMRGEPGTKVKLKINRYGTLIDFDIIREIIKIKSIPYYGMIDDSVGYIKLTQFTENVENEFYQRVRDLFEKRGAKKLIVDLRQNPGGLLNSAISISDIFLPKGAQIVSTRSKNPAMDYVFKATHPIYKGFFPLIVLVDDGSASASEIVAGALQDWDRALIFGDTTYGKGSVQSVIDFSKNNKKDKGILKFTTARYFTPSGRSIDRELIKYEKSEKDSSKYYTLGELNREVYGGGGIIPDFVYQERLLTKVEIDILTKQALMEFVSKYLSKNKVDKNFVLNFDKKIFNEYLSFLVGKGIDIEEIKKDTTVLKNVEDQLLYEFAREVGGEDLFYRVFLRKDFLVNKSLEFLKGSKDINDMFFKLKKN</sequence>
<dbReference type="FunFam" id="2.30.42.10:FF:000063">
    <property type="entry name" value="Peptidase, S41 family"/>
    <property type="match status" value="1"/>
</dbReference>
<dbReference type="Pfam" id="PF03572">
    <property type="entry name" value="Peptidase_S41"/>
    <property type="match status" value="1"/>
</dbReference>
<comment type="caution">
    <text evidence="7">The sequence shown here is derived from an EMBL/GenBank/DDBJ whole genome shotgun (WGS) entry which is preliminary data.</text>
</comment>
<dbReference type="GO" id="GO:0030288">
    <property type="term" value="C:outer membrane-bounded periplasmic space"/>
    <property type="evidence" value="ECO:0007669"/>
    <property type="project" value="TreeGrafter"/>
</dbReference>
<reference evidence="8" key="1">
    <citation type="journal article" date="2015" name="MBio">
        <title>Genome-Resolved Metagenomic Analysis Reveals Roles for Candidate Phyla and Other Microbial Community Members in Biogeochemical Transformations in Oil Reservoirs.</title>
        <authorList>
            <person name="Hu P."/>
            <person name="Tom L."/>
            <person name="Singh A."/>
            <person name="Thomas B.C."/>
            <person name="Baker B.J."/>
            <person name="Piceno Y.M."/>
            <person name="Andersen G.L."/>
            <person name="Banfield J.F."/>
        </authorList>
    </citation>
    <scope>NUCLEOTIDE SEQUENCE [LARGE SCALE GENOMIC DNA]</scope>
</reference>
<evidence type="ECO:0000313" key="8">
    <source>
        <dbReference type="Proteomes" id="UP000053467"/>
    </source>
</evidence>
<name>A0A117M6J8_UNCT6</name>
<gene>
    <name evidence="7" type="ORF">XE03_0923</name>
</gene>
<protein>
    <submittedName>
        <fullName evidence="7">Carboxyl-terminal protease</fullName>
    </submittedName>
</protein>
<dbReference type="PATRIC" id="fig|1635277.3.peg.696"/>
<keyword evidence="3 5" id="KW-0378">Hydrolase</keyword>
<feature type="domain" description="PDZ" evidence="6">
    <location>
        <begin position="104"/>
        <end position="160"/>
    </location>
</feature>
<dbReference type="GO" id="GO:0007165">
    <property type="term" value="P:signal transduction"/>
    <property type="evidence" value="ECO:0007669"/>
    <property type="project" value="TreeGrafter"/>
</dbReference>
<evidence type="ECO:0000256" key="4">
    <source>
        <dbReference type="ARBA" id="ARBA00022825"/>
    </source>
</evidence>
<dbReference type="GO" id="GO:0004175">
    <property type="term" value="F:endopeptidase activity"/>
    <property type="evidence" value="ECO:0007669"/>
    <property type="project" value="TreeGrafter"/>
</dbReference>
<dbReference type="InterPro" id="IPR036034">
    <property type="entry name" value="PDZ_sf"/>
</dbReference>
<keyword evidence="2 5" id="KW-0645">Protease</keyword>
<dbReference type="GO" id="GO:0008236">
    <property type="term" value="F:serine-type peptidase activity"/>
    <property type="evidence" value="ECO:0007669"/>
    <property type="project" value="UniProtKB-KW"/>
</dbReference>
<organism evidence="7 8">
    <name type="scientific">candidate division TA06 bacterium 34_109</name>
    <dbReference type="NCBI Taxonomy" id="1635277"/>
    <lineage>
        <taxon>Bacteria</taxon>
        <taxon>Bacteria division TA06</taxon>
    </lineage>
</organism>
<dbReference type="GO" id="GO:0006508">
    <property type="term" value="P:proteolysis"/>
    <property type="evidence" value="ECO:0007669"/>
    <property type="project" value="UniProtKB-KW"/>
</dbReference>
<dbReference type="SUPFAM" id="SSF52096">
    <property type="entry name" value="ClpP/crotonase"/>
    <property type="match status" value="1"/>
</dbReference>
<dbReference type="NCBIfam" id="TIGR00225">
    <property type="entry name" value="prc"/>
    <property type="match status" value="1"/>
</dbReference>
<dbReference type="Proteomes" id="UP000053467">
    <property type="component" value="Unassembled WGS sequence"/>
</dbReference>
<dbReference type="Pfam" id="PF17820">
    <property type="entry name" value="PDZ_6"/>
    <property type="match status" value="1"/>
</dbReference>
<proteinExistence type="inferred from homology"/>
<dbReference type="Gene3D" id="3.30.750.44">
    <property type="match status" value="1"/>
</dbReference>
<accession>A0A117M6J8</accession>
<dbReference type="Gene3D" id="2.30.42.10">
    <property type="match status" value="1"/>
</dbReference>
<dbReference type="SMART" id="SM00228">
    <property type="entry name" value="PDZ"/>
    <property type="match status" value="1"/>
</dbReference>
<dbReference type="CDD" id="cd07560">
    <property type="entry name" value="Peptidase_S41_CPP"/>
    <property type="match status" value="1"/>
</dbReference>
<dbReference type="InterPro" id="IPR005151">
    <property type="entry name" value="Tail-specific_protease"/>
</dbReference>
<dbReference type="InterPro" id="IPR001478">
    <property type="entry name" value="PDZ"/>
</dbReference>
<comment type="similarity">
    <text evidence="1 5">Belongs to the peptidase S41A family.</text>
</comment>
<dbReference type="PANTHER" id="PTHR32060">
    <property type="entry name" value="TAIL-SPECIFIC PROTEASE"/>
    <property type="match status" value="1"/>
</dbReference>
<dbReference type="InterPro" id="IPR029045">
    <property type="entry name" value="ClpP/crotonase-like_dom_sf"/>
</dbReference>
<evidence type="ECO:0000256" key="1">
    <source>
        <dbReference type="ARBA" id="ARBA00009179"/>
    </source>
</evidence>
<evidence type="ECO:0000256" key="5">
    <source>
        <dbReference type="RuleBase" id="RU004404"/>
    </source>
</evidence>
<dbReference type="SMART" id="SM00245">
    <property type="entry name" value="TSPc"/>
    <property type="match status" value="1"/>
</dbReference>
<dbReference type="PANTHER" id="PTHR32060:SF30">
    <property type="entry name" value="CARBOXY-TERMINAL PROCESSING PROTEASE CTPA"/>
    <property type="match status" value="1"/>
</dbReference>
<dbReference type="Pfam" id="PF22694">
    <property type="entry name" value="CtpB_N-like"/>
    <property type="match status" value="1"/>
</dbReference>
<evidence type="ECO:0000313" key="7">
    <source>
        <dbReference type="EMBL" id="KUK87127.1"/>
    </source>
</evidence>
<dbReference type="EMBL" id="LGGX01000007">
    <property type="protein sequence ID" value="KUK87127.1"/>
    <property type="molecule type" value="Genomic_DNA"/>
</dbReference>
<dbReference type="InterPro" id="IPR055210">
    <property type="entry name" value="CtpA/B_N"/>
</dbReference>
<dbReference type="SUPFAM" id="SSF50156">
    <property type="entry name" value="PDZ domain-like"/>
    <property type="match status" value="1"/>
</dbReference>
<dbReference type="PROSITE" id="PS50106">
    <property type="entry name" value="PDZ"/>
    <property type="match status" value="1"/>
</dbReference>
<evidence type="ECO:0000259" key="6">
    <source>
        <dbReference type="PROSITE" id="PS50106"/>
    </source>
</evidence>